<reference evidence="2" key="1">
    <citation type="submission" date="2017-09" db="EMBL/GenBank/DDBJ databases">
        <authorList>
            <person name="Varghese N."/>
            <person name="Submissions S."/>
        </authorList>
    </citation>
    <scope>NUCLEOTIDE SEQUENCE [LARGE SCALE GENOMIC DNA]</scope>
    <source>
        <strain evidence="2">DSM 44270</strain>
    </source>
</reference>
<sequence length="60" mass="6311">MSPTVTSVDQIDLEISIAFIALGAARTAFRSCPSGENEHAVDAAQTAVDRLLDARLAARP</sequence>
<accession>A0A286H8A0</accession>
<evidence type="ECO:0000313" key="2">
    <source>
        <dbReference type="Proteomes" id="UP000219482"/>
    </source>
</evidence>
<dbReference type="AlphaFoldDB" id="A0A286H8A0"/>
<dbReference type="RefSeq" id="WP_097185980.1">
    <property type="nucleotide sequence ID" value="NZ_OCNK01000007.1"/>
</dbReference>
<proteinExistence type="predicted"/>
<organism evidence="1 2">
    <name type="scientific">Blastococcus haudaquaticus</name>
    <dbReference type="NCBI Taxonomy" id="1938745"/>
    <lineage>
        <taxon>Bacteria</taxon>
        <taxon>Bacillati</taxon>
        <taxon>Actinomycetota</taxon>
        <taxon>Actinomycetes</taxon>
        <taxon>Geodermatophilales</taxon>
        <taxon>Geodermatophilaceae</taxon>
        <taxon>Blastococcus</taxon>
    </lineage>
</organism>
<keyword evidence="2" id="KW-1185">Reference proteome</keyword>
<dbReference type="Proteomes" id="UP000219482">
    <property type="component" value="Unassembled WGS sequence"/>
</dbReference>
<gene>
    <name evidence="1" type="ORF">SAMN06272739_4294</name>
</gene>
<evidence type="ECO:0000313" key="1">
    <source>
        <dbReference type="EMBL" id="SOE03686.1"/>
    </source>
</evidence>
<dbReference type="OrthoDB" id="5196172at2"/>
<name>A0A286H8A0_9ACTN</name>
<protein>
    <submittedName>
        <fullName evidence="1">Uncharacterized protein</fullName>
    </submittedName>
</protein>
<dbReference type="EMBL" id="OCNK01000007">
    <property type="protein sequence ID" value="SOE03686.1"/>
    <property type="molecule type" value="Genomic_DNA"/>
</dbReference>